<gene>
    <name evidence="2" type="ORF">GPUH_LOCUS13520</name>
</gene>
<dbReference type="OrthoDB" id="10262287at2759"/>
<protein>
    <submittedName>
        <fullName evidence="4">ThiF domain-containing protein</fullName>
    </submittedName>
</protein>
<dbReference type="AlphaFoldDB" id="A0A183DXS9"/>
<dbReference type="Proteomes" id="UP000271098">
    <property type="component" value="Unassembled WGS sequence"/>
</dbReference>
<proteinExistence type="inferred from homology"/>
<dbReference type="InterPro" id="IPR036045">
    <property type="entry name" value="Sec1-like_sf"/>
</dbReference>
<dbReference type="InterPro" id="IPR027482">
    <property type="entry name" value="Sec1-like_dom2"/>
</dbReference>
<dbReference type="Pfam" id="PF00995">
    <property type="entry name" value="Sec1"/>
    <property type="match status" value="1"/>
</dbReference>
<evidence type="ECO:0000313" key="2">
    <source>
        <dbReference type="EMBL" id="VDN22458.1"/>
    </source>
</evidence>
<evidence type="ECO:0000313" key="3">
    <source>
        <dbReference type="Proteomes" id="UP000271098"/>
    </source>
</evidence>
<evidence type="ECO:0000313" key="4">
    <source>
        <dbReference type="WBParaSite" id="GPUH_0001353501-mRNA-1"/>
    </source>
</evidence>
<dbReference type="SUPFAM" id="SSF56815">
    <property type="entry name" value="Sec1/munc18-like (SM) proteins"/>
    <property type="match status" value="1"/>
</dbReference>
<reference evidence="2 3" key="2">
    <citation type="submission" date="2018-11" db="EMBL/GenBank/DDBJ databases">
        <authorList>
            <consortium name="Pathogen Informatics"/>
        </authorList>
    </citation>
    <scope>NUCLEOTIDE SEQUENCE [LARGE SCALE GENOMIC DNA]</scope>
</reference>
<reference evidence="4" key="1">
    <citation type="submission" date="2016-06" db="UniProtKB">
        <authorList>
            <consortium name="WormBaseParasite"/>
        </authorList>
    </citation>
    <scope>IDENTIFICATION</scope>
</reference>
<dbReference type="WBParaSite" id="GPUH_0001353501-mRNA-1">
    <property type="protein sequence ID" value="GPUH_0001353501-mRNA-1"/>
    <property type="gene ID" value="GPUH_0001353501"/>
</dbReference>
<dbReference type="Gene3D" id="3.40.50.1910">
    <property type="match status" value="1"/>
</dbReference>
<dbReference type="EMBL" id="UYRT01080299">
    <property type="protein sequence ID" value="VDN22458.1"/>
    <property type="molecule type" value="Genomic_DNA"/>
</dbReference>
<sequence length="125" mass="14083">MAETLPQGAFWLEEHQVVNEQYSVKNCDMIRGTTAYPYSGYVPVLVRHIEMGLRNGWRDWTTILSDEQQLESSRSTNTVIFVIGGITQAELACLRAIQWPAQQRLTVIASALITGNKLISAIHKH</sequence>
<dbReference type="GO" id="GO:0016192">
    <property type="term" value="P:vesicle-mediated transport"/>
    <property type="evidence" value="ECO:0007669"/>
    <property type="project" value="InterPro"/>
</dbReference>
<organism evidence="4">
    <name type="scientific">Gongylonema pulchrum</name>
    <dbReference type="NCBI Taxonomy" id="637853"/>
    <lineage>
        <taxon>Eukaryota</taxon>
        <taxon>Metazoa</taxon>
        <taxon>Ecdysozoa</taxon>
        <taxon>Nematoda</taxon>
        <taxon>Chromadorea</taxon>
        <taxon>Rhabditida</taxon>
        <taxon>Spirurina</taxon>
        <taxon>Spiruromorpha</taxon>
        <taxon>Spiruroidea</taxon>
        <taxon>Gongylonematidae</taxon>
        <taxon>Gongylonema</taxon>
    </lineage>
</organism>
<accession>A0A183DXS9</accession>
<evidence type="ECO:0000256" key="1">
    <source>
        <dbReference type="ARBA" id="ARBA00009884"/>
    </source>
</evidence>
<comment type="similarity">
    <text evidence="1">Belongs to the STXBP/unc-18/SEC1 family.</text>
</comment>
<name>A0A183DXS9_9BILA</name>
<keyword evidence="3" id="KW-1185">Reference proteome</keyword>
<dbReference type="InterPro" id="IPR001619">
    <property type="entry name" value="Sec1-like"/>
</dbReference>